<evidence type="ECO:0000259" key="2">
    <source>
        <dbReference type="Pfam" id="PF25019"/>
    </source>
</evidence>
<proteinExistence type="predicted"/>
<dbReference type="PANTHER" id="PTHR36766">
    <property type="entry name" value="PLANT BROAD-SPECTRUM MILDEW RESISTANCE PROTEIN RPW8"/>
    <property type="match status" value="1"/>
</dbReference>
<reference evidence="3" key="1">
    <citation type="submission" date="2015-04" db="UniProtKB">
        <authorList>
            <consortium name="EnsemblPlants"/>
        </authorList>
    </citation>
    <scope>IDENTIFICATION</scope>
</reference>
<dbReference type="AlphaFoldDB" id="A0A0E0ACF6"/>
<dbReference type="Gramene" id="OGLUM06G23700.2">
    <property type="protein sequence ID" value="OGLUM06G23700.2"/>
    <property type="gene ID" value="OGLUM06G23700"/>
</dbReference>
<dbReference type="SUPFAM" id="SSF52047">
    <property type="entry name" value="RNI-like"/>
    <property type="match status" value="1"/>
</dbReference>
<accession>A0A0E0ACF6</accession>
<keyword evidence="1" id="KW-0433">Leucine-rich repeat</keyword>
<name>A0A0E0ACF6_9ORYZ</name>
<dbReference type="Proteomes" id="UP000026961">
    <property type="component" value="Chromosome 6"/>
</dbReference>
<evidence type="ECO:0000313" key="3">
    <source>
        <dbReference type="EnsemblPlants" id="OGLUM06G23700.2"/>
    </source>
</evidence>
<evidence type="ECO:0000313" key="4">
    <source>
        <dbReference type="Proteomes" id="UP000026961"/>
    </source>
</evidence>
<organism evidence="3">
    <name type="scientific">Oryza glumipatula</name>
    <dbReference type="NCBI Taxonomy" id="40148"/>
    <lineage>
        <taxon>Eukaryota</taxon>
        <taxon>Viridiplantae</taxon>
        <taxon>Streptophyta</taxon>
        <taxon>Embryophyta</taxon>
        <taxon>Tracheophyta</taxon>
        <taxon>Spermatophyta</taxon>
        <taxon>Magnoliopsida</taxon>
        <taxon>Liliopsida</taxon>
        <taxon>Poales</taxon>
        <taxon>Poaceae</taxon>
        <taxon>BOP clade</taxon>
        <taxon>Oryzoideae</taxon>
        <taxon>Oryzeae</taxon>
        <taxon>Oryzinae</taxon>
        <taxon>Oryza</taxon>
    </lineage>
</organism>
<keyword evidence="4" id="KW-1185">Reference proteome</keyword>
<dbReference type="Gene3D" id="3.80.10.10">
    <property type="entry name" value="Ribonuclease Inhibitor"/>
    <property type="match status" value="1"/>
</dbReference>
<sequence length="271" mass="30988">MQEALFVVRPMRYCRPSGLALLHRCLLNFPECGILTIKNLENTCRHENVFVEGLSRYEWVHSLSLEWFVCNKKLSAGYSRVIEDATVDSELRPPKSLRTLRIKGYLCAPLCFWMMNTVLPNLEELELEQCSELINLPETIRSCHSLRKLKIVECWNFEEVPEWLGELRSLQELKFHAAKLERLPPSIQNLTALESLVLTKCNYKLRESLARDDKDTIQRKVVITEDSVMVSPTSADAHTEPAATVRKLTCDGSPPASSKRIECVGLTILEE</sequence>
<dbReference type="HOGENOM" id="CLU_1028093_0_0_1"/>
<dbReference type="PANTHER" id="PTHR36766:SF39">
    <property type="entry name" value="DISEASE RESISTANCE PROTEIN RGA3"/>
    <property type="match status" value="1"/>
</dbReference>
<dbReference type="InterPro" id="IPR056789">
    <property type="entry name" value="LRR_R13L1-DRL21"/>
</dbReference>
<dbReference type="InterPro" id="IPR032675">
    <property type="entry name" value="LRR_dom_sf"/>
</dbReference>
<evidence type="ECO:0000256" key="1">
    <source>
        <dbReference type="ARBA" id="ARBA00022614"/>
    </source>
</evidence>
<dbReference type="Pfam" id="PF25019">
    <property type="entry name" value="LRR_R13L1-DRL21"/>
    <property type="match status" value="1"/>
</dbReference>
<protein>
    <recommendedName>
        <fullName evidence="2">R13L1/DRL21-like LRR repeat region domain-containing protein</fullName>
    </recommendedName>
</protein>
<reference evidence="3" key="2">
    <citation type="submission" date="2018-05" db="EMBL/GenBank/DDBJ databases">
        <title>OgluRS3 (Oryza glumaepatula Reference Sequence Version 3).</title>
        <authorList>
            <person name="Zhang J."/>
            <person name="Kudrna D."/>
            <person name="Lee S."/>
            <person name="Talag J."/>
            <person name="Welchert J."/>
            <person name="Wing R.A."/>
        </authorList>
    </citation>
    <scope>NUCLEOTIDE SEQUENCE [LARGE SCALE GENOMIC DNA]</scope>
</reference>
<dbReference type="EnsemblPlants" id="OGLUM06G23700.2">
    <property type="protein sequence ID" value="OGLUM06G23700.2"/>
    <property type="gene ID" value="OGLUM06G23700"/>
</dbReference>
<feature type="domain" description="R13L1/DRL21-like LRR repeat region" evidence="2">
    <location>
        <begin position="33"/>
        <end position="154"/>
    </location>
</feature>